<dbReference type="Proteomes" id="UP000184356">
    <property type="component" value="Unassembled WGS sequence"/>
</dbReference>
<reference evidence="2" key="1">
    <citation type="journal article" date="2017" name="Genome Biol.">
        <title>Comparative genomics reveals high biological diversity and specific adaptations in the industrially and medically important fungal genus Aspergillus.</title>
        <authorList>
            <person name="de Vries R.P."/>
            <person name="Riley R."/>
            <person name="Wiebenga A."/>
            <person name="Aguilar-Osorio G."/>
            <person name="Amillis S."/>
            <person name="Uchima C.A."/>
            <person name="Anderluh G."/>
            <person name="Asadollahi M."/>
            <person name="Askin M."/>
            <person name="Barry K."/>
            <person name="Battaglia E."/>
            <person name="Bayram O."/>
            <person name="Benocci T."/>
            <person name="Braus-Stromeyer S.A."/>
            <person name="Caldana C."/>
            <person name="Canovas D."/>
            <person name="Cerqueira G.C."/>
            <person name="Chen F."/>
            <person name="Chen W."/>
            <person name="Choi C."/>
            <person name="Clum A."/>
            <person name="Dos Santos R.A."/>
            <person name="Damasio A.R."/>
            <person name="Diallinas G."/>
            <person name="Emri T."/>
            <person name="Fekete E."/>
            <person name="Flipphi M."/>
            <person name="Freyberg S."/>
            <person name="Gallo A."/>
            <person name="Gournas C."/>
            <person name="Habgood R."/>
            <person name="Hainaut M."/>
            <person name="Harispe M.L."/>
            <person name="Henrissat B."/>
            <person name="Hilden K.S."/>
            <person name="Hope R."/>
            <person name="Hossain A."/>
            <person name="Karabika E."/>
            <person name="Karaffa L."/>
            <person name="Karanyi Z."/>
            <person name="Krasevec N."/>
            <person name="Kuo A."/>
            <person name="Kusch H."/>
            <person name="LaButti K."/>
            <person name="Lagendijk E.L."/>
            <person name="Lapidus A."/>
            <person name="Levasseur A."/>
            <person name="Lindquist E."/>
            <person name="Lipzen A."/>
            <person name="Logrieco A.F."/>
            <person name="MacCabe A."/>
            <person name="Maekelae M.R."/>
            <person name="Malavazi I."/>
            <person name="Melin P."/>
            <person name="Meyer V."/>
            <person name="Mielnichuk N."/>
            <person name="Miskei M."/>
            <person name="Molnar A.P."/>
            <person name="Mule G."/>
            <person name="Ngan C.Y."/>
            <person name="Orejas M."/>
            <person name="Orosz E."/>
            <person name="Ouedraogo J.P."/>
            <person name="Overkamp K.M."/>
            <person name="Park H.-S."/>
            <person name="Perrone G."/>
            <person name="Piumi F."/>
            <person name="Punt P.J."/>
            <person name="Ram A.F."/>
            <person name="Ramon A."/>
            <person name="Rauscher S."/>
            <person name="Record E."/>
            <person name="Riano-Pachon D.M."/>
            <person name="Robert V."/>
            <person name="Roehrig J."/>
            <person name="Ruller R."/>
            <person name="Salamov A."/>
            <person name="Salih N.S."/>
            <person name="Samson R.A."/>
            <person name="Sandor E."/>
            <person name="Sanguinetti M."/>
            <person name="Schuetze T."/>
            <person name="Sepcic K."/>
            <person name="Shelest E."/>
            <person name="Sherlock G."/>
            <person name="Sophianopoulou V."/>
            <person name="Squina F.M."/>
            <person name="Sun H."/>
            <person name="Susca A."/>
            <person name="Todd R.B."/>
            <person name="Tsang A."/>
            <person name="Unkles S.E."/>
            <person name="van de Wiele N."/>
            <person name="van Rossen-Uffink D."/>
            <person name="Oliveira J.V."/>
            <person name="Vesth T.C."/>
            <person name="Visser J."/>
            <person name="Yu J.-H."/>
            <person name="Zhou M."/>
            <person name="Andersen M.R."/>
            <person name="Archer D.B."/>
            <person name="Baker S.E."/>
            <person name="Benoit I."/>
            <person name="Brakhage A.A."/>
            <person name="Braus G.H."/>
            <person name="Fischer R."/>
            <person name="Frisvad J.C."/>
            <person name="Goldman G.H."/>
            <person name="Houbraken J."/>
            <person name="Oakley B."/>
            <person name="Pocsi I."/>
            <person name="Scazzocchio C."/>
            <person name="Seiboth B."/>
            <person name="vanKuyk P.A."/>
            <person name="Wortman J."/>
            <person name="Dyer P.S."/>
            <person name="Grigoriev I.V."/>
        </authorList>
    </citation>
    <scope>NUCLEOTIDE SEQUENCE [LARGE SCALE GENOMIC DNA]</scope>
    <source>
        <strain evidence="2">CBS 593.65</strain>
    </source>
</reference>
<gene>
    <name evidence="1" type="ORF">ASPSYDRAFT_731616</name>
</gene>
<protein>
    <submittedName>
        <fullName evidence="1">Uncharacterized protein</fullName>
    </submittedName>
</protein>
<accession>A0A1L9TLX7</accession>
<proteinExistence type="predicted"/>
<dbReference type="VEuPathDB" id="FungiDB:ASPSYDRAFT_731616"/>
<name>A0A1L9TLX7_9EURO</name>
<organism evidence="1 2">
    <name type="scientific">Aspergillus sydowii CBS 593.65</name>
    <dbReference type="NCBI Taxonomy" id="1036612"/>
    <lineage>
        <taxon>Eukaryota</taxon>
        <taxon>Fungi</taxon>
        <taxon>Dikarya</taxon>
        <taxon>Ascomycota</taxon>
        <taxon>Pezizomycotina</taxon>
        <taxon>Eurotiomycetes</taxon>
        <taxon>Eurotiomycetidae</taxon>
        <taxon>Eurotiales</taxon>
        <taxon>Aspergillaceae</taxon>
        <taxon>Aspergillus</taxon>
        <taxon>Aspergillus subgen. Nidulantes</taxon>
    </lineage>
</organism>
<dbReference type="RefSeq" id="XP_040704234.1">
    <property type="nucleotide sequence ID" value="XM_040850700.1"/>
</dbReference>
<evidence type="ECO:0000313" key="1">
    <source>
        <dbReference type="EMBL" id="OJJ60428.1"/>
    </source>
</evidence>
<dbReference type="AlphaFoldDB" id="A0A1L9TLX7"/>
<evidence type="ECO:0000313" key="2">
    <source>
        <dbReference type="Proteomes" id="UP000184356"/>
    </source>
</evidence>
<keyword evidence="2" id="KW-1185">Reference proteome</keyword>
<dbReference type="EMBL" id="KV878584">
    <property type="protein sequence ID" value="OJJ60428.1"/>
    <property type="molecule type" value="Genomic_DNA"/>
</dbReference>
<dbReference type="GeneID" id="63766773"/>
<sequence length="174" mass="19776">MFNRLIAAINRPGMMPVRAGRYLINDCHTRQPAAVTSILGDTKLDTRSIRSDIGSQYYASEVSEPVASVQLKFSPVCLCSPPRHVYRGRIVNKRGNEGSSRERPVDETPNTFCLTAQLPLIFHSYPIETMSQTRQEPWWHCRRGPWGCELPSKGYPAPRARFLSLHRYSTISIQ</sequence>